<dbReference type="AlphaFoldDB" id="A0A4S4LBS9"/>
<dbReference type="OrthoDB" id="6159137at2759"/>
<dbReference type="EMBL" id="SGPL01000647">
    <property type="protein sequence ID" value="THH09206.1"/>
    <property type="molecule type" value="Genomic_DNA"/>
</dbReference>
<evidence type="ECO:0000256" key="1">
    <source>
        <dbReference type="SAM" id="MobiDB-lite"/>
    </source>
</evidence>
<dbReference type="Proteomes" id="UP000310158">
    <property type="component" value="Unassembled WGS sequence"/>
</dbReference>
<reference evidence="2 3" key="1">
    <citation type="submission" date="2019-02" db="EMBL/GenBank/DDBJ databases">
        <title>Genome sequencing of the rare red list fungi Bondarzewia mesenterica.</title>
        <authorList>
            <person name="Buettner E."/>
            <person name="Kellner H."/>
        </authorList>
    </citation>
    <scope>NUCLEOTIDE SEQUENCE [LARGE SCALE GENOMIC DNA]</scope>
    <source>
        <strain evidence="2 3">DSM 108281</strain>
    </source>
</reference>
<feature type="compositionally biased region" description="Low complexity" evidence="1">
    <location>
        <begin position="1"/>
        <end position="31"/>
    </location>
</feature>
<sequence>MDDGTSSASPTTTTMTTKAMATTSTAISSSAIQPPDSPAQHQRPSAQPAPLAVRHVEFRHLLHSTTILRASVHPFVSSFALVVEPSFLLSPFRLHQHHYPTLTLTFLLSTFSLSAWQPEDIAPTSAGGAISIPTQDTSMSNGGHEEQHWNNGSARSPGRGPGGEPPRRSSRSRSPGREDRGRGGGGGHNPGNNLHVSGLSTKVDTRDLEAAFAKNWYKKPRLCMTLTPASPVGLDLMGKAMNVERARRGRARTPTPGRYYGPPKRHERERFYDPRPYDSRYARDYDDDRRGGRGGRYEEAPPRRDYDRGYRDYDRGHGGGNRDYERRYEDRRY</sequence>
<feature type="compositionally biased region" description="Polar residues" evidence="1">
    <location>
        <begin position="132"/>
        <end position="141"/>
    </location>
</feature>
<name>A0A4S4LBS9_9AGAM</name>
<evidence type="ECO:0008006" key="4">
    <source>
        <dbReference type="Google" id="ProtNLM"/>
    </source>
</evidence>
<feature type="region of interest" description="Disordered" evidence="1">
    <location>
        <begin position="1"/>
        <end position="49"/>
    </location>
</feature>
<gene>
    <name evidence="2" type="ORF">EW146_g8743</name>
</gene>
<comment type="caution">
    <text evidence="2">The sequence shown here is derived from an EMBL/GenBank/DDBJ whole genome shotgun (WGS) entry which is preliminary data.</text>
</comment>
<feature type="region of interest" description="Disordered" evidence="1">
    <location>
        <begin position="245"/>
        <end position="333"/>
    </location>
</feature>
<evidence type="ECO:0000313" key="2">
    <source>
        <dbReference type="EMBL" id="THH09206.1"/>
    </source>
</evidence>
<protein>
    <recommendedName>
        <fullName evidence="4">RRM domain-containing protein</fullName>
    </recommendedName>
</protein>
<feature type="compositionally biased region" description="Basic and acidic residues" evidence="1">
    <location>
        <begin position="264"/>
        <end position="333"/>
    </location>
</feature>
<evidence type="ECO:0000313" key="3">
    <source>
        <dbReference type="Proteomes" id="UP000310158"/>
    </source>
</evidence>
<accession>A0A4S4LBS9</accession>
<proteinExistence type="predicted"/>
<organism evidence="2 3">
    <name type="scientific">Bondarzewia mesenterica</name>
    <dbReference type="NCBI Taxonomy" id="1095465"/>
    <lineage>
        <taxon>Eukaryota</taxon>
        <taxon>Fungi</taxon>
        <taxon>Dikarya</taxon>
        <taxon>Basidiomycota</taxon>
        <taxon>Agaricomycotina</taxon>
        <taxon>Agaricomycetes</taxon>
        <taxon>Russulales</taxon>
        <taxon>Bondarzewiaceae</taxon>
        <taxon>Bondarzewia</taxon>
    </lineage>
</organism>
<feature type="region of interest" description="Disordered" evidence="1">
    <location>
        <begin position="126"/>
        <end position="198"/>
    </location>
</feature>
<keyword evidence="3" id="KW-1185">Reference proteome</keyword>